<dbReference type="PANTHER" id="PTHR24025:SF31">
    <property type="entry name" value="NEURAL-CADHERIN"/>
    <property type="match status" value="1"/>
</dbReference>
<dbReference type="InterPro" id="IPR010221">
    <property type="entry name" value="VCBS_dom"/>
</dbReference>
<comment type="subcellular location">
    <subcellularLocation>
        <location evidence="1">Membrane</location>
    </subcellularLocation>
</comment>
<dbReference type="InterPro" id="IPR015919">
    <property type="entry name" value="Cadherin-like_sf"/>
</dbReference>
<name>A0AAD1BXR3_METFU</name>
<feature type="compositionally biased region" description="Polar residues" evidence="8">
    <location>
        <begin position="179"/>
        <end position="192"/>
    </location>
</feature>
<evidence type="ECO:0000256" key="5">
    <source>
        <dbReference type="ARBA" id="ARBA00022889"/>
    </source>
</evidence>
<dbReference type="EMBL" id="AP014862">
    <property type="protein sequence ID" value="BAU73005.1"/>
    <property type="molecule type" value="Genomic_DNA"/>
</dbReference>
<dbReference type="PROSITE" id="PS50268">
    <property type="entry name" value="CADHERIN_2"/>
    <property type="match status" value="1"/>
</dbReference>
<dbReference type="InterPro" id="IPR013783">
    <property type="entry name" value="Ig-like_fold"/>
</dbReference>
<keyword evidence="7" id="KW-0472">Membrane</keyword>
<dbReference type="Gene3D" id="2.60.40.3440">
    <property type="match status" value="2"/>
</dbReference>
<evidence type="ECO:0000313" key="11">
    <source>
        <dbReference type="Proteomes" id="UP000218554"/>
    </source>
</evidence>
<evidence type="ECO:0000259" key="9">
    <source>
        <dbReference type="PROSITE" id="PS50268"/>
    </source>
</evidence>
<dbReference type="GO" id="GO:0007156">
    <property type="term" value="P:homophilic cell adhesion via plasma membrane adhesion molecules"/>
    <property type="evidence" value="ECO:0007669"/>
    <property type="project" value="InterPro"/>
</dbReference>
<dbReference type="Gene3D" id="2.60.40.10">
    <property type="entry name" value="Immunoglobulins"/>
    <property type="match status" value="7"/>
</dbReference>
<dbReference type="Proteomes" id="UP000218554">
    <property type="component" value="Chromosome"/>
</dbReference>
<evidence type="ECO:0000256" key="6">
    <source>
        <dbReference type="ARBA" id="ARBA00022989"/>
    </source>
</evidence>
<keyword evidence="4" id="KW-0106">Calcium</keyword>
<feature type="region of interest" description="Disordered" evidence="8">
    <location>
        <begin position="176"/>
        <end position="199"/>
    </location>
</feature>
<feature type="region of interest" description="Disordered" evidence="8">
    <location>
        <begin position="62"/>
        <end position="87"/>
    </location>
</feature>
<keyword evidence="3" id="KW-0677">Repeat</keyword>
<keyword evidence="6" id="KW-1133">Transmembrane helix</keyword>
<dbReference type="InterPro" id="IPR019960">
    <property type="entry name" value="T1SS_VCA0849"/>
</dbReference>
<dbReference type="Gene3D" id="2.60.40.1200">
    <property type="match status" value="2"/>
</dbReference>
<dbReference type="Gene3D" id="2.60.40.2810">
    <property type="match status" value="5"/>
</dbReference>
<dbReference type="Pfam" id="PF17803">
    <property type="entry name" value="Cadherin_4"/>
    <property type="match status" value="13"/>
</dbReference>
<dbReference type="InterPro" id="IPR047777">
    <property type="entry name" value="LapA-like_RM"/>
</dbReference>
<keyword evidence="11" id="KW-1185">Reference proteome</keyword>
<dbReference type="NCBIfam" id="TIGR01965">
    <property type="entry name" value="VCBS_repeat"/>
    <property type="match status" value="13"/>
</dbReference>
<dbReference type="SUPFAM" id="SSF51120">
    <property type="entry name" value="beta-Roll"/>
    <property type="match status" value="1"/>
</dbReference>
<dbReference type="SMART" id="SM00112">
    <property type="entry name" value="CA"/>
    <property type="match status" value="1"/>
</dbReference>
<reference evidence="10 11" key="2">
    <citation type="journal article" date="2017" name="Int. J. Syst. Evol. Microbiol.">
        <title>Pseudomonas furukawaii sp. nov., a polychlorinated biphenyl-degrading bacterium isolated from biphenyl-contaminated soil in Japan.</title>
        <authorList>
            <person name="Kimura N."/>
            <person name="Watanabe T."/>
            <person name="Suenaga H."/>
            <person name="Fujihara H."/>
            <person name="Futagami T."/>
            <person name="Goto M."/>
            <person name="Hanada S."/>
            <person name="Hirose J."/>
        </authorList>
    </citation>
    <scope>NUCLEOTIDE SEQUENCE [LARGE SCALE GENOMIC DNA]</scope>
    <source>
        <strain evidence="11">DSM 10086 / NBRC 110670 / KF707</strain>
    </source>
</reference>
<evidence type="ECO:0000256" key="7">
    <source>
        <dbReference type="ARBA" id="ARBA00023136"/>
    </source>
</evidence>
<dbReference type="GO" id="GO:0005911">
    <property type="term" value="C:cell-cell junction"/>
    <property type="evidence" value="ECO:0007669"/>
    <property type="project" value="TreeGrafter"/>
</dbReference>
<dbReference type="KEGG" id="pfuw:KF707C_13170"/>
<evidence type="ECO:0000313" key="10">
    <source>
        <dbReference type="EMBL" id="BAU73005.1"/>
    </source>
</evidence>
<protein>
    <recommendedName>
        <fullName evidence="9">Cadherin domain-containing protein</fullName>
    </recommendedName>
</protein>
<dbReference type="InterPro" id="IPR040853">
    <property type="entry name" value="RapA2_cadherin-like"/>
</dbReference>
<evidence type="ECO:0000256" key="4">
    <source>
        <dbReference type="ARBA" id="ARBA00022837"/>
    </source>
</evidence>
<accession>A0AAD1BXR3</accession>
<gene>
    <name evidence="10" type="ORF">KF707C_13170</name>
</gene>
<organism evidence="10 11">
    <name type="scientific">Metapseudomonas furukawaii</name>
    <name type="common">Pseudomonas furukawaii</name>
    <dbReference type="NCBI Taxonomy" id="1149133"/>
    <lineage>
        <taxon>Bacteria</taxon>
        <taxon>Pseudomonadati</taxon>
        <taxon>Pseudomonadota</taxon>
        <taxon>Gammaproteobacteria</taxon>
        <taxon>Pseudomonadales</taxon>
        <taxon>Pseudomonadaceae</taxon>
        <taxon>Metapseudomonas</taxon>
    </lineage>
</organism>
<keyword evidence="2" id="KW-0812">Transmembrane</keyword>
<dbReference type="Pfam" id="PF00353">
    <property type="entry name" value="HemolysinCabind"/>
    <property type="match status" value="2"/>
</dbReference>
<dbReference type="CDD" id="cd11304">
    <property type="entry name" value="Cadherin_repeat"/>
    <property type="match status" value="1"/>
</dbReference>
<dbReference type="Pfam" id="PF00028">
    <property type="entry name" value="Cadherin"/>
    <property type="match status" value="1"/>
</dbReference>
<keyword evidence="5" id="KW-0130">Cell adhesion</keyword>
<feature type="domain" description="Cadherin" evidence="9">
    <location>
        <begin position="2319"/>
        <end position="2425"/>
    </location>
</feature>
<dbReference type="GO" id="GO:0005509">
    <property type="term" value="F:calcium ion binding"/>
    <property type="evidence" value="ECO:0007669"/>
    <property type="project" value="InterPro"/>
</dbReference>
<dbReference type="NCBIfam" id="NF033682">
    <property type="entry name" value="retention_LapA"/>
    <property type="match status" value="1"/>
</dbReference>
<evidence type="ECO:0000256" key="2">
    <source>
        <dbReference type="ARBA" id="ARBA00022692"/>
    </source>
</evidence>
<proteinExistence type="predicted"/>
<dbReference type="InterPro" id="IPR018511">
    <property type="entry name" value="Hemolysin-typ_Ca-bd_CS"/>
</dbReference>
<dbReference type="PROSITE" id="PS00330">
    <property type="entry name" value="HEMOLYSIN_CALCIUM"/>
    <property type="match status" value="2"/>
</dbReference>
<dbReference type="InterPro" id="IPR011049">
    <property type="entry name" value="Serralysin-like_metalloprot_C"/>
</dbReference>
<dbReference type="InterPro" id="IPR001343">
    <property type="entry name" value="Hemolysn_Ca-bd"/>
</dbReference>
<dbReference type="Gene3D" id="2.60.40.60">
    <property type="entry name" value="Cadherins"/>
    <property type="match status" value="1"/>
</dbReference>
<evidence type="ECO:0000256" key="8">
    <source>
        <dbReference type="SAM" id="MobiDB-lite"/>
    </source>
</evidence>
<dbReference type="NCBIfam" id="TIGR03661">
    <property type="entry name" value="T1SS_VCA0849"/>
    <property type="match status" value="1"/>
</dbReference>
<evidence type="ECO:0000256" key="1">
    <source>
        <dbReference type="ARBA" id="ARBA00004370"/>
    </source>
</evidence>
<reference evidence="11" key="1">
    <citation type="submission" date="2015-05" db="EMBL/GenBank/DDBJ databases">
        <title>Draft genome sequencing of a biphenyl-degrading bacterium, Pseudomonas balearica KF707 (=NBRC110670).</title>
        <authorList>
            <person name="Kimura N."/>
            <person name="Hirose J."/>
            <person name="Watanabe T."/>
            <person name="Suenaga H."/>
            <person name="Fujihara H."/>
            <person name="Noguchi M."/>
            <person name="Hashimoto M."/>
            <person name="Shimodaira J."/>
            <person name="Tsuchikane K."/>
            <person name="Hosoyama A."/>
            <person name="Yamazoe A."/>
            <person name="Fujita N."/>
            <person name="Furukawa K."/>
        </authorList>
    </citation>
    <scope>NUCLEOTIDE SEQUENCE [LARGE SCALE GENOMIC DNA]</scope>
    <source>
        <strain evidence="11">DSM 10086 / NBRC 110670 / KF707</strain>
    </source>
</reference>
<dbReference type="InterPro" id="IPR002126">
    <property type="entry name" value="Cadherin-like_dom"/>
</dbReference>
<dbReference type="InterPro" id="IPR050971">
    <property type="entry name" value="Cadherin-domain_protein"/>
</dbReference>
<dbReference type="NCBIfam" id="NF012211">
    <property type="entry name" value="tand_rpt_95"/>
    <property type="match status" value="12"/>
</dbReference>
<sequence>MSSVVAIVKSIVGQVIAVSPEGLQRFLVEGDRLFKGDQVLTGNEGMVTLALADGRAVDLGRDSQWSESDTGLAEQNATPQQQNAAPGDEVAQLQQAIEAGMDPTQALEATAAGPGAGGGAGGGAAGGGHSFVLLEATADRVDATIGFPTETFALATEAVEEDETDPLLVAEAPLPTPEAVNNQPSGQDTSITTDEDTPVSGQLGATDPDGDSLTFTAGEAPRNGTVVVNPDGSYTYTPNANFNGGDSFTVIVSDGNGGTDTLTVTVGVNPVNDAPVITDSNGNPLGDDISITTDEDTPVSGQLGATDPDGDSLTFTAGEAPRNGTVVVNPDGSYTYTPNANFNGGDSFTVIVSDGNGGTDTLTVTVGVNPVNDVPVITDSNGNPLGDDISITTDEDTPVSGQLGATDPDGDSLTFTAGEAPRNGTVVVNPDGSYTYTPNTNFNGGDSFTVIVSDGNGGTDTLTVTVGVNPVNDAPVITDSNGNPLGDDISITTDEDTPVSGQLDATDPDGDSLTFTAGEAPRNGTVVVNPDGSYTYTPNTNFNGGDSFTVIVSDGNGGTDTLTVTVGVNPVNDAPVITDSNGNPLGDDISITTDEDTPVSGQLGATDPDGDSLTFTAGDAPRNGTVVVNPDGSYTYTPNANFNGGDSFTVIVSDGNGGTDTLTVTVGVNPVNDAPVANNDGPTAVTEDTPATGNVLDNDTDLDGDTLTVTQFTVGDSTYNAGQTANLNGVGTLVINANGSYTFTPAQNYTGPVPTVTYTLTDGTATDTAELSFADVTPVDDASVLAPDTASAEEDTEATGNVLTNDNDVDSSLTVASFAIAGVAGSFAAGSSAVIAGVGTLTIEADGNYRFTPDADWNGSVPQVTYTTNTGSSSTLDITISPVNDAPVAEVDETNVDEGGTVIIDVAANDSDLDDGLDLGSIVITQGPANGSLTVNPDGTVSYQHNGSETSGDSFTYTIKDKSGVESNPVTVQISVNPINDAPQTNATTASGNEDSLIAVNLAGSDVDGTVASFKLTALPANGTFYSDAAATIPLTLASVIAATGNGATVYFKPDANWNGETSFQYTATDNEGLSDATPATGTITVGAVNDAPETANTSASGSEDATGIAVSLSGSDLDGTVDHFVIKDLPANGTLWLNGTQLNVGDSVPATGNAASVTFVPGANWNGETTFTYASVDDQNQEDSTPATATISVGADNDGPVAEADETNVDEGGTVIIDVAANDSDLDDGLDLGSIVITQGPANGSLTVNPDGTVSYQHNGSETSGDSFTYTIKDKSGVESNPVTVQISVNPINDAPETNATTASGNEDSLIAVNLAGSDVDGTVASFKLTTLPANGTFYSDAAATLPLTLASVIAATGNGATVYFKPDANWNGETSFQYTATDNEGLSDATPATGTITVGAVNDAPETANTSASGSEDATGIAVSLSGSDLDGTVDHFVIKDLPANGTLWLNGTQLNVGDSVPATGNAASVTFVPGANWNGETTFTYASVDDQNQEDSTPATATISVGAVNDGPVAEADETNVDEGGTVIIDVAANDSDLDDGLDLGSIVITQGPANGSLTVNPDGTVSYQHNGSETSGDSFTYTIKDKSGVESNPVTVQISVNPINDPAVIGGTDSGLVKEDTTLTTGGTLTATDVDGTDNAFTPSTQAGTYGTLSLGANGTWSYSLDNGAAHVQALAEGETHTETFTVTAADGTEHVITVEVVGTNEAAVIGGTDSGLVKEDTTLTTGGTLTATDVDGTDNAFTPSTQAGTYGTLSLGANGTWSYSLDNGAAHVQALAEGETHTETFTVTAADGTEHVITVEVVGTNEAAVIGGTDSGLVKEDTTLTTGGTLTATDVDGTNNAFTPSTQAGTYGTLNLGANGTWSYSLDNGAAHVQALAEGETHTETFTVTAADGTEHVITVEVVGTNEAAVIGGTDSGLVKEDTTLTTGGTLTATDVDGTDNAFTPSTQAGTYGTLSLGANGTWSYSLDNGAAHVQALAEGETHTETFTVTAADGTEHVITVEVVGTNEAAVIGGTDSGLVKEDTTLTTGGTLTATDVDGTDNAFTPSTQAGTYGTLSLDANGTWSYSLDNGAAHVQALAEGETHTETFTVTAADGTEHVITVEVVGTNEAAVIGGTDSGLVKEDTTLTTGGTLTATDVDGTDNAFTPSTQAGTYGTLSLGANGTWSYSLDNGAAHVQALAEGETHTETFTVTAADGTEHVITVEVVGTNEAAVIGGTDSGLVKEDTTLTTGGTLTATDVDGTDNAFTPSTQAGTYGTLSLGANGTWSYSLDNGAAHVQALAEGETHTETFTVTAADGTEHVITVEVVGTNEAPNIVDATVSMNENVPANTLVFDVNDSFSGSDLDVEGQAITYSITGGNGTGIFVIDPGTGVISIAPGKSLDYETARQHVLTVTASDGSLVDTAQITVNVSNLPDTPPSVTGGSKLVSETGLKSATDADTSNQATGKVTITHDSATTVTLVAPSGTALKSGDTTVTWSLSADGKTLTGNAGTQPVLIISIDDQGNYSVNLLKPIDHPDKNSADLFDLNVGVKVKDAYNNEGTGTLTVQIQDDVPTAQPGAITIDIPVSSIKISGLEAGFVNAINSSGGTSSIGKENLDSDSYTDKLTWGDDNPPSGYVFVDNEAFRTSGPSLPDSDFKLGTFTHNNFPVSGTTLRSVDLVVKLTVMIDGVPTTVEHTVKLNHTETPNNASSTQDPANDDIIRLDNSTLVRQFTVGDRTFEFEIKGFLNPSTGNVVTEIRTKENAASSFDLYAVVKSTDGLPLNSGDVSTVTTTGADGDVLVNGSDASVSWVGATQQADGSFTIVNAFGTFTGWSDGRYRFEVSRTARDNFNADQIEKLKFDYVVTDGDGDTATSDVTVTLNGEKVLPYTPQVEQPAQTAVLSQESGTLATASLGIETGRDLSGASVKITAPDDSSLNGQPVQGTVLVGGVPTSMALTSGGGALVYRANADGSLDAVKQGTNQVIFKVTGDAAKGTYSVQMLGTLDQATKVTNSNALVSFSLSGNKAVASSAASEVTVSLSGTNGTPYWRSGGLGLDSSLSGNTERGEINRNANEVLILTLTAIPGVTITGAHFGISGLTSSGEAAQYSLDDGLTWTTVPRNSATIDITDATGIDSIQIRAAGSNSDTNFSITSLNLDYTKVTRADDDSTTTLNLGATVTDGTGDKATTDFNVVIDPTTTLQGTTGSDSLMGSSQADLLQAGDGDDVLNGGAGNDTLFGGEGKDLLIGGQGDDILWGQGGADTFVWKSGDAGVAGAPAQDVVKDFNMSEGDRLDLSDLLQGETNATIDNFLKLIVDSDTGNATLLVSKDGHLSPAGDSADLTITLEGAASQFSGSSVNSLIAGADPTTVKIEHT</sequence>
<dbReference type="PANTHER" id="PTHR24025">
    <property type="entry name" value="DESMOGLEIN FAMILY MEMBER"/>
    <property type="match status" value="1"/>
</dbReference>
<dbReference type="Pfam" id="PF17963">
    <property type="entry name" value="Big_9"/>
    <property type="match status" value="8"/>
</dbReference>
<dbReference type="GO" id="GO:0016020">
    <property type="term" value="C:membrane"/>
    <property type="evidence" value="ECO:0007669"/>
    <property type="project" value="UniProtKB-SubCell"/>
</dbReference>
<evidence type="ECO:0000256" key="3">
    <source>
        <dbReference type="ARBA" id="ARBA00022737"/>
    </source>
</evidence>
<dbReference type="SUPFAM" id="SSF49313">
    <property type="entry name" value="Cadherin-like"/>
    <property type="match status" value="1"/>
</dbReference>
<dbReference type="RefSeq" id="WP_158526750.1">
    <property type="nucleotide sequence ID" value="NZ_AP014862.1"/>
</dbReference>
<dbReference type="PRINTS" id="PR00313">
    <property type="entry name" value="CABNDNGRPT"/>
</dbReference>
<feature type="compositionally biased region" description="Low complexity" evidence="8">
    <location>
        <begin position="73"/>
        <end position="86"/>
    </location>
</feature>